<name>A0A4R3UMW2_9BURK</name>
<dbReference type="GO" id="GO:0003824">
    <property type="term" value="F:catalytic activity"/>
    <property type="evidence" value="ECO:0007669"/>
    <property type="project" value="InterPro"/>
</dbReference>
<dbReference type="InterPro" id="IPR005303">
    <property type="entry name" value="MOCOS_middle"/>
</dbReference>
<gene>
    <name evidence="2" type="ORF">EV686_11357</name>
</gene>
<dbReference type="GO" id="GO:0030170">
    <property type="term" value="F:pyridoxal phosphate binding"/>
    <property type="evidence" value="ECO:0007669"/>
    <property type="project" value="InterPro"/>
</dbReference>
<sequence>MSITITQLRTYPIKSCAGLSHDAAAFSHAGLQWDRHWVMVDGDGLFMTQRQYPRMALIQPSLTENHLEIRAPSMPDISVPLEAAPSQAIPVRIWKSDTLGQDEGDAAAAALSQFMGLPCRLLRTHRSAERLANPELVEAWSGRNAEWAAGFPQRHAFCFADGFPFLICNQASLDELNRQVSASGEAPIGIERFRPNIVLDGLDAYDEDHLAGLQSGDMILAVVKHCTRCNLPNVDPATAQVGIEPGRTLAVQRSFETGILFGVNAVVSAAEGVLRVGDTFTPEYAI</sequence>
<dbReference type="RefSeq" id="WP_132478229.1">
    <property type="nucleotide sequence ID" value="NZ_JBHRVM010000001.1"/>
</dbReference>
<dbReference type="EMBL" id="SMBX01000013">
    <property type="protein sequence ID" value="TCU93036.1"/>
    <property type="molecule type" value="Genomic_DNA"/>
</dbReference>
<dbReference type="SUPFAM" id="SSF141673">
    <property type="entry name" value="MOSC N-terminal domain-like"/>
    <property type="match status" value="1"/>
</dbReference>
<reference evidence="2 3" key="1">
    <citation type="submission" date="2019-03" db="EMBL/GenBank/DDBJ databases">
        <title>Genomic Encyclopedia of Type Strains, Phase IV (KMG-IV): sequencing the most valuable type-strain genomes for metagenomic binning, comparative biology and taxonomic classification.</title>
        <authorList>
            <person name="Goeker M."/>
        </authorList>
    </citation>
    <scope>NUCLEOTIDE SEQUENCE [LARGE SCALE GENOMIC DNA]</scope>
    <source>
        <strain evidence="2 3">DSM 100048</strain>
    </source>
</reference>
<protein>
    <recommendedName>
        <fullName evidence="1">MOSC domain-containing protein</fullName>
    </recommendedName>
</protein>
<dbReference type="AlphaFoldDB" id="A0A4R3UMW2"/>
<dbReference type="Proteomes" id="UP000294692">
    <property type="component" value="Unassembled WGS sequence"/>
</dbReference>
<dbReference type="PANTHER" id="PTHR14237">
    <property type="entry name" value="MOLYBDOPTERIN COFACTOR SULFURASE MOSC"/>
    <property type="match status" value="1"/>
</dbReference>
<dbReference type="InterPro" id="IPR011037">
    <property type="entry name" value="Pyrv_Knase-like_insert_dom_sf"/>
</dbReference>
<evidence type="ECO:0000259" key="1">
    <source>
        <dbReference type="PROSITE" id="PS51340"/>
    </source>
</evidence>
<proteinExistence type="predicted"/>
<dbReference type="PANTHER" id="PTHR14237:SF19">
    <property type="entry name" value="MITOCHONDRIAL AMIDOXIME REDUCING COMPONENT 1"/>
    <property type="match status" value="1"/>
</dbReference>
<evidence type="ECO:0000313" key="2">
    <source>
        <dbReference type="EMBL" id="TCU93036.1"/>
    </source>
</evidence>
<dbReference type="GO" id="GO:0030151">
    <property type="term" value="F:molybdenum ion binding"/>
    <property type="evidence" value="ECO:0007669"/>
    <property type="project" value="InterPro"/>
</dbReference>
<organism evidence="2 3">
    <name type="scientific">Paracandidimonas soli</name>
    <dbReference type="NCBI Taxonomy" id="1917182"/>
    <lineage>
        <taxon>Bacteria</taxon>
        <taxon>Pseudomonadati</taxon>
        <taxon>Pseudomonadota</taxon>
        <taxon>Betaproteobacteria</taxon>
        <taxon>Burkholderiales</taxon>
        <taxon>Alcaligenaceae</taxon>
        <taxon>Paracandidimonas</taxon>
    </lineage>
</organism>
<dbReference type="Pfam" id="PF03476">
    <property type="entry name" value="MOSC_N"/>
    <property type="match status" value="1"/>
</dbReference>
<dbReference type="PROSITE" id="PS51340">
    <property type="entry name" value="MOSC"/>
    <property type="match status" value="1"/>
</dbReference>
<comment type="caution">
    <text evidence="2">The sequence shown here is derived from an EMBL/GenBank/DDBJ whole genome shotgun (WGS) entry which is preliminary data.</text>
</comment>
<feature type="domain" description="MOSC" evidence="1">
    <location>
        <begin position="129"/>
        <end position="283"/>
    </location>
</feature>
<dbReference type="Pfam" id="PF03473">
    <property type="entry name" value="MOSC"/>
    <property type="match status" value="1"/>
</dbReference>
<dbReference type="InterPro" id="IPR005302">
    <property type="entry name" value="MoCF_Sase_C"/>
</dbReference>
<accession>A0A4R3UMW2</accession>
<dbReference type="SUPFAM" id="SSF50800">
    <property type="entry name" value="PK beta-barrel domain-like"/>
    <property type="match status" value="1"/>
</dbReference>
<dbReference type="OrthoDB" id="581532at2"/>
<evidence type="ECO:0000313" key="3">
    <source>
        <dbReference type="Proteomes" id="UP000294692"/>
    </source>
</evidence>
<keyword evidence="3" id="KW-1185">Reference proteome</keyword>